<evidence type="ECO:0000259" key="3">
    <source>
        <dbReference type="Pfam" id="PF13407"/>
    </source>
</evidence>
<sequence length="328" mass="36235">MFRQRFTIGLALVLFIAAVYSIFYFKLFSVTSHHEKSITVVLKSLNVRSDFWQAVSAGSAAAAKENGLTLNVQGPLQEGDAEEQIHVLEEAIGQKPQAIVVAPYADDRMPALFKQIREEGIKLVVIDTPLEMKSAPVVVSDNHVEAGRLAGETAINVTKRNPVIAIISDHADATISKERLEGLKHALERYKNSIVGVYYGEQSEDKAYDIAKKLLDDGQSFNTFITMNESATIGVAKLLKEQNIAGAIKLIGFDSSFYEIQLLEEGVLNAVIAQKPFNMGYLGVKRALSLIEGSNTAPVTYIESNVINRKNMYLPENQKLLFPFIENK</sequence>
<evidence type="ECO:0000313" key="4">
    <source>
        <dbReference type="EMBL" id="MBP3966456.1"/>
    </source>
</evidence>
<feature type="domain" description="Periplasmic binding protein" evidence="3">
    <location>
        <begin position="49"/>
        <end position="293"/>
    </location>
</feature>
<accession>A0ABS5CKR0</accession>
<dbReference type="PANTHER" id="PTHR30036">
    <property type="entry name" value="D-XYLOSE-BINDING PERIPLASMIC PROTEIN"/>
    <property type="match status" value="1"/>
</dbReference>
<evidence type="ECO:0000313" key="5">
    <source>
        <dbReference type="Proteomes" id="UP000673394"/>
    </source>
</evidence>
<reference evidence="4 5" key="1">
    <citation type="submission" date="2021-04" db="EMBL/GenBank/DDBJ databases">
        <title>Paenibacillus sp. DLE-14 whole genome sequence.</title>
        <authorList>
            <person name="Ham Y.J."/>
        </authorList>
    </citation>
    <scope>NUCLEOTIDE SEQUENCE [LARGE SCALE GENOMIC DNA]</scope>
    <source>
        <strain evidence="4 5">DLE-14</strain>
    </source>
</reference>
<dbReference type="InterPro" id="IPR028082">
    <property type="entry name" value="Peripla_BP_I"/>
</dbReference>
<evidence type="ECO:0000256" key="1">
    <source>
        <dbReference type="ARBA" id="ARBA00004196"/>
    </source>
</evidence>
<evidence type="ECO:0000256" key="2">
    <source>
        <dbReference type="ARBA" id="ARBA00007639"/>
    </source>
</evidence>
<name>A0ABS5CKR0_9BACL</name>
<organism evidence="4 5">
    <name type="scientific">Paenibacillus lignilyticus</name>
    <dbReference type="NCBI Taxonomy" id="1172615"/>
    <lineage>
        <taxon>Bacteria</taxon>
        <taxon>Bacillati</taxon>
        <taxon>Bacillota</taxon>
        <taxon>Bacilli</taxon>
        <taxon>Bacillales</taxon>
        <taxon>Paenibacillaceae</taxon>
        <taxon>Paenibacillus</taxon>
    </lineage>
</organism>
<dbReference type="Gene3D" id="3.40.50.2300">
    <property type="match status" value="2"/>
</dbReference>
<protein>
    <submittedName>
        <fullName evidence="4">Substrate-binding domain-containing protein</fullName>
    </submittedName>
</protein>
<dbReference type="Pfam" id="PF13407">
    <property type="entry name" value="Peripla_BP_4"/>
    <property type="match status" value="1"/>
</dbReference>
<dbReference type="Proteomes" id="UP000673394">
    <property type="component" value="Unassembled WGS sequence"/>
</dbReference>
<gene>
    <name evidence="4" type="ORF">I8J30_27495</name>
</gene>
<comment type="similarity">
    <text evidence="2">Belongs to the bacterial solute-binding protein 2 family.</text>
</comment>
<dbReference type="RefSeq" id="WP_210663645.1">
    <property type="nucleotide sequence ID" value="NZ_JAGKSP010000018.1"/>
</dbReference>
<dbReference type="EMBL" id="JAGKSP010000018">
    <property type="protein sequence ID" value="MBP3966456.1"/>
    <property type="molecule type" value="Genomic_DNA"/>
</dbReference>
<dbReference type="InterPro" id="IPR050555">
    <property type="entry name" value="Bact_Solute-Bind_Prot2"/>
</dbReference>
<dbReference type="InterPro" id="IPR025997">
    <property type="entry name" value="SBP_2_dom"/>
</dbReference>
<comment type="caution">
    <text evidence="4">The sequence shown here is derived from an EMBL/GenBank/DDBJ whole genome shotgun (WGS) entry which is preliminary data.</text>
</comment>
<keyword evidence="5" id="KW-1185">Reference proteome</keyword>
<dbReference type="SUPFAM" id="SSF53822">
    <property type="entry name" value="Periplasmic binding protein-like I"/>
    <property type="match status" value="1"/>
</dbReference>
<proteinExistence type="inferred from homology"/>
<comment type="subcellular location">
    <subcellularLocation>
        <location evidence="1">Cell envelope</location>
    </subcellularLocation>
</comment>
<dbReference type="PANTHER" id="PTHR30036:SF7">
    <property type="entry name" value="ABC TRANSPORTER PERIPLASMIC-BINDING PROTEIN YPHF"/>
    <property type="match status" value="1"/>
</dbReference>